<accession>A0A379SZ42</accession>
<organism evidence="1 2">
    <name type="scientific">Salmonella enterica subsp. arizonae</name>
    <dbReference type="NCBI Taxonomy" id="59203"/>
    <lineage>
        <taxon>Bacteria</taxon>
        <taxon>Pseudomonadati</taxon>
        <taxon>Pseudomonadota</taxon>
        <taxon>Gammaproteobacteria</taxon>
        <taxon>Enterobacterales</taxon>
        <taxon>Enterobacteriaceae</taxon>
        <taxon>Salmonella</taxon>
    </lineage>
</organism>
<gene>
    <name evidence="1" type="ORF">NCTC7304_04236</name>
</gene>
<dbReference type="EMBL" id="UGXD01000002">
    <property type="protein sequence ID" value="SUG34709.1"/>
    <property type="molecule type" value="Genomic_DNA"/>
</dbReference>
<reference evidence="1 2" key="1">
    <citation type="submission" date="2018-06" db="EMBL/GenBank/DDBJ databases">
        <authorList>
            <consortium name="Pathogen Informatics"/>
            <person name="Doyle S."/>
        </authorList>
    </citation>
    <scope>NUCLEOTIDE SEQUENCE [LARGE SCALE GENOMIC DNA]</scope>
    <source>
        <strain evidence="1 2">NCTC7304</strain>
    </source>
</reference>
<evidence type="ECO:0000313" key="1">
    <source>
        <dbReference type="EMBL" id="SUG34709.1"/>
    </source>
</evidence>
<name>A0A379SZ42_SALER</name>
<proteinExistence type="predicted"/>
<protein>
    <submittedName>
        <fullName evidence="1">Uncharacterized protein</fullName>
    </submittedName>
</protein>
<dbReference type="AlphaFoldDB" id="A0A379SZ42"/>
<dbReference type="Proteomes" id="UP000254762">
    <property type="component" value="Unassembled WGS sequence"/>
</dbReference>
<evidence type="ECO:0000313" key="2">
    <source>
        <dbReference type="Proteomes" id="UP000254762"/>
    </source>
</evidence>
<sequence length="81" mass="9132">MQEIIDTQGECLKFSPPESKGAAIASLIEHGFWDEFASPASNAQTDCEGLVMFSARKRAVLLCLRWVQSKREYENVMQHLS</sequence>